<dbReference type="EMBL" id="JAAALK010000086">
    <property type="protein sequence ID" value="KAG8082298.1"/>
    <property type="molecule type" value="Genomic_DNA"/>
</dbReference>
<reference evidence="1" key="2">
    <citation type="submission" date="2021-02" db="EMBL/GenBank/DDBJ databases">
        <authorList>
            <person name="Kimball J.A."/>
            <person name="Haas M.W."/>
            <person name="Macchietto M."/>
            <person name="Kono T."/>
            <person name="Duquette J."/>
            <person name="Shao M."/>
        </authorList>
    </citation>
    <scope>NUCLEOTIDE SEQUENCE</scope>
    <source>
        <tissue evidence="1">Fresh leaf tissue</tissue>
    </source>
</reference>
<accession>A0A8J5TFY3</accession>
<dbReference type="Proteomes" id="UP000729402">
    <property type="component" value="Unassembled WGS sequence"/>
</dbReference>
<organism evidence="1 2">
    <name type="scientific">Zizania palustris</name>
    <name type="common">Northern wild rice</name>
    <dbReference type="NCBI Taxonomy" id="103762"/>
    <lineage>
        <taxon>Eukaryota</taxon>
        <taxon>Viridiplantae</taxon>
        <taxon>Streptophyta</taxon>
        <taxon>Embryophyta</taxon>
        <taxon>Tracheophyta</taxon>
        <taxon>Spermatophyta</taxon>
        <taxon>Magnoliopsida</taxon>
        <taxon>Liliopsida</taxon>
        <taxon>Poales</taxon>
        <taxon>Poaceae</taxon>
        <taxon>BOP clade</taxon>
        <taxon>Oryzoideae</taxon>
        <taxon>Oryzeae</taxon>
        <taxon>Zizaniinae</taxon>
        <taxon>Zizania</taxon>
    </lineage>
</organism>
<reference evidence="1" key="1">
    <citation type="journal article" date="2021" name="bioRxiv">
        <title>Whole Genome Assembly and Annotation of Northern Wild Rice, Zizania palustris L., Supports a Whole Genome Duplication in the Zizania Genus.</title>
        <authorList>
            <person name="Haas M."/>
            <person name="Kono T."/>
            <person name="Macchietto M."/>
            <person name="Millas R."/>
            <person name="McGilp L."/>
            <person name="Shao M."/>
            <person name="Duquette J."/>
            <person name="Hirsch C.N."/>
            <person name="Kimball J."/>
        </authorList>
    </citation>
    <scope>NUCLEOTIDE SEQUENCE</scope>
    <source>
        <tissue evidence="1">Fresh leaf tissue</tissue>
    </source>
</reference>
<evidence type="ECO:0000313" key="2">
    <source>
        <dbReference type="Proteomes" id="UP000729402"/>
    </source>
</evidence>
<comment type="caution">
    <text evidence="1">The sequence shown here is derived from an EMBL/GenBank/DDBJ whole genome shotgun (WGS) entry which is preliminary data.</text>
</comment>
<keyword evidence="2" id="KW-1185">Reference proteome</keyword>
<evidence type="ECO:0000313" key="1">
    <source>
        <dbReference type="EMBL" id="KAG8082298.1"/>
    </source>
</evidence>
<name>A0A8J5TFY3_ZIZPA</name>
<protein>
    <submittedName>
        <fullName evidence="1">Uncharacterized protein</fullName>
    </submittedName>
</protein>
<dbReference type="AlphaFoldDB" id="A0A8J5TFY3"/>
<sequence>MQRQKYPYLHCVWHTKAAPARAVHGTDGGGGGAGDGQRWRCGGCGGVAHGLRRQCVGCYREIRGRRAWPARVVALWLRWHDGCGDTGAAVRGYRVSDSAAGVGGCGAGAVVAGGGATRRLSPEKTRAGWGIQKFQVKLGVENGMVEIKAKLR</sequence>
<proteinExistence type="predicted"/>
<gene>
    <name evidence="1" type="ORF">GUJ93_ZPchr0014g46562</name>
</gene>